<reference evidence="1" key="1">
    <citation type="submission" date="2018-04" db="EMBL/GenBank/DDBJ databases">
        <title>Whole genome sequencing of Hypsizygus marmoreus.</title>
        <authorList>
            <person name="Choi I.-G."/>
            <person name="Min B."/>
            <person name="Kim J.-G."/>
            <person name="Kim S."/>
            <person name="Oh Y.-L."/>
            <person name="Kong W.-S."/>
            <person name="Park H."/>
            <person name="Jeong J."/>
            <person name="Song E.-S."/>
        </authorList>
    </citation>
    <scope>NUCLEOTIDE SEQUENCE [LARGE SCALE GENOMIC DNA]</scope>
    <source>
        <strain evidence="1">51987-8</strain>
    </source>
</reference>
<accession>A0A369JI79</accession>
<proteinExistence type="predicted"/>
<dbReference type="InParanoid" id="A0A369JI79"/>
<comment type="caution">
    <text evidence="1">The sequence shown here is derived from an EMBL/GenBank/DDBJ whole genome shotgun (WGS) entry which is preliminary data.</text>
</comment>
<gene>
    <name evidence="1" type="ORF">Hypma_011249</name>
</gene>
<keyword evidence="2" id="KW-1185">Reference proteome</keyword>
<evidence type="ECO:0000313" key="2">
    <source>
        <dbReference type="Proteomes" id="UP000076154"/>
    </source>
</evidence>
<sequence>MFFLNGLSIVGAPSAETAFSTVIIAVMANDEATLLKCLDELTAKVEFLTVKLDAHLPVLPAAISQIRTAFVTNNHPVAMKHNSHQSIPSRLRKTLRVDACRLIASEHGNATTTTPTLDPPTPGSVPTSCRSPFGLEHQDILDLIVSYYEPLGIFARTISSNGRRNCLIGGVERRIFLLFSLRSTSVTRDFRFPITRSKLRHCTLPNPRLFQLVVDALSRHSLRLILFVVPHRCPISLSRPF</sequence>
<name>A0A369JI79_HYPMA</name>
<protein>
    <submittedName>
        <fullName evidence="1">Uncharacterized protein</fullName>
    </submittedName>
</protein>
<dbReference type="AlphaFoldDB" id="A0A369JI79"/>
<dbReference type="EMBL" id="LUEZ02000054">
    <property type="protein sequence ID" value="RDB21578.1"/>
    <property type="molecule type" value="Genomic_DNA"/>
</dbReference>
<dbReference type="Proteomes" id="UP000076154">
    <property type="component" value="Unassembled WGS sequence"/>
</dbReference>
<evidence type="ECO:0000313" key="1">
    <source>
        <dbReference type="EMBL" id="RDB21578.1"/>
    </source>
</evidence>
<organism evidence="1 2">
    <name type="scientific">Hypsizygus marmoreus</name>
    <name type="common">White beech mushroom</name>
    <name type="synonym">Agaricus marmoreus</name>
    <dbReference type="NCBI Taxonomy" id="39966"/>
    <lineage>
        <taxon>Eukaryota</taxon>
        <taxon>Fungi</taxon>
        <taxon>Dikarya</taxon>
        <taxon>Basidiomycota</taxon>
        <taxon>Agaricomycotina</taxon>
        <taxon>Agaricomycetes</taxon>
        <taxon>Agaricomycetidae</taxon>
        <taxon>Agaricales</taxon>
        <taxon>Tricholomatineae</taxon>
        <taxon>Lyophyllaceae</taxon>
        <taxon>Hypsizygus</taxon>
    </lineage>
</organism>